<dbReference type="Pfam" id="PF01256">
    <property type="entry name" value="Carb_kinase"/>
    <property type="match status" value="1"/>
</dbReference>
<keyword evidence="10" id="KW-1185">Reference proteome</keyword>
<dbReference type="GO" id="GO:0047453">
    <property type="term" value="F:ATP-dependent NAD(P)H-hydrate dehydratase activity"/>
    <property type="evidence" value="ECO:0007669"/>
    <property type="project" value="UniProtKB-UniRule"/>
</dbReference>
<feature type="binding site" evidence="7">
    <location>
        <position position="222"/>
    </location>
    <ligand>
        <name>(6S)-NADPHX</name>
        <dbReference type="ChEBI" id="CHEBI:64076"/>
    </ligand>
</feature>
<comment type="cofactor">
    <cofactor evidence="7">
        <name>Mg(2+)</name>
        <dbReference type="ChEBI" id="CHEBI:18420"/>
    </cofactor>
</comment>
<dbReference type="GO" id="GO:0005524">
    <property type="term" value="F:ATP binding"/>
    <property type="evidence" value="ECO:0007669"/>
    <property type="project" value="UniProtKB-KW"/>
</dbReference>
<keyword evidence="2 7" id="KW-0067">ATP-binding</keyword>
<dbReference type="CDD" id="cd01171">
    <property type="entry name" value="YXKO-related"/>
    <property type="match status" value="1"/>
</dbReference>
<sequence>MAFVLTSYSGQNCGNRRSHSYTGAPFFSAHAAALLGVDLTHVICEESAAPIIKSYSPDLMVHPYLKDSSKLPEGAERAKFIDIHVLPKVRALLQRIHVVVVGPGLGRDPAMLETLRLIVRELREREIPVIMDADSLFLLSEDPDILKGYGRAIITPNVVEFARICKALEIDPEDPKAAIKVSKSLGDVVVFQKGAIDKIVSGDLSISVDEEGSNKRVGGQGDSLTGLISGFVAWGFGAYKNRLYPESKNEPFLTEQDILMTACFGGSITNRRSANLAFKEHGRALQTSDIHKFIPSAYRELFE</sequence>
<evidence type="ECO:0000313" key="10">
    <source>
        <dbReference type="Proteomes" id="UP000019384"/>
    </source>
</evidence>
<dbReference type="GeneID" id="34523419"/>
<dbReference type="PROSITE" id="PS51383">
    <property type="entry name" value="YJEF_C_3"/>
    <property type="match status" value="1"/>
</dbReference>
<feature type="binding site" evidence="7">
    <location>
        <begin position="193"/>
        <end position="197"/>
    </location>
    <ligand>
        <name>ATP</name>
        <dbReference type="ChEBI" id="CHEBI:30616"/>
    </ligand>
</feature>
<dbReference type="NCBIfam" id="TIGR00196">
    <property type="entry name" value="yjeF_cterm"/>
    <property type="match status" value="1"/>
</dbReference>
<organism evidence="9 10">
    <name type="scientific">Kuraishia capsulata CBS 1993</name>
    <dbReference type="NCBI Taxonomy" id="1382522"/>
    <lineage>
        <taxon>Eukaryota</taxon>
        <taxon>Fungi</taxon>
        <taxon>Dikarya</taxon>
        <taxon>Ascomycota</taxon>
        <taxon>Saccharomycotina</taxon>
        <taxon>Pichiomycetes</taxon>
        <taxon>Pichiales</taxon>
        <taxon>Pichiaceae</taxon>
        <taxon>Kuraishia</taxon>
    </lineage>
</organism>
<dbReference type="GO" id="GO:0046496">
    <property type="term" value="P:nicotinamide nucleotide metabolic process"/>
    <property type="evidence" value="ECO:0007669"/>
    <property type="project" value="UniProtKB-UniRule"/>
</dbReference>
<dbReference type="HOGENOM" id="CLU_030651_0_0_1"/>
<comment type="subcellular location">
    <subcellularLocation>
        <location evidence="7">Cytoplasm</location>
    </subcellularLocation>
</comment>
<keyword evidence="7" id="KW-0597">Phosphoprotein</keyword>
<dbReference type="PROSITE" id="PS01049">
    <property type="entry name" value="YJEF_C_1"/>
    <property type="match status" value="1"/>
</dbReference>
<dbReference type="HAMAP" id="MF_01965">
    <property type="entry name" value="NADHX_dehydratase"/>
    <property type="match status" value="1"/>
</dbReference>
<evidence type="ECO:0000256" key="5">
    <source>
        <dbReference type="ARBA" id="ARBA00023239"/>
    </source>
</evidence>
<evidence type="ECO:0000256" key="2">
    <source>
        <dbReference type="ARBA" id="ARBA00022840"/>
    </source>
</evidence>
<dbReference type="InterPro" id="IPR000631">
    <property type="entry name" value="CARKD"/>
</dbReference>
<feature type="binding site" evidence="7">
    <location>
        <begin position="157"/>
        <end position="163"/>
    </location>
    <ligand>
        <name>(6S)-NADPHX</name>
        <dbReference type="ChEBI" id="CHEBI:64076"/>
    </ligand>
</feature>
<keyword evidence="1 7" id="KW-0547">Nucleotide-binding</keyword>
<dbReference type="EC" id="4.2.1.93" evidence="7"/>
<keyword evidence="7" id="KW-0963">Cytoplasm</keyword>
<dbReference type="OrthoDB" id="8110916at2759"/>
<accession>W6MU44</accession>
<comment type="similarity">
    <text evidence="7">Belongs to the NnrD/CARKD family.</text>
</comment>
<dbReference type="RefSeq" id="XP_022462031.1">
    <property type="nucleotide sequence ID" value="XM_022605307.1"/>
</dbReference>
<dbReference type="AlphaFoldDB" id="W6MU44"/>
<dbReference type="GO" id="GO:0110051">
    <property type="term" value="P:metabolite repair"/>
    <property type="evidence" value="ECO:0007669"/>
    <property type="project" value="TreeGrafter"/>
</dbReference>
<keyword evidence="3" id="KW-0521">NADP</keyword>
<keyword evidence="5 7" id="KW-0456">Lyase</keyword>
<dbReference type="GO" id="GO:0005737">
    <property type="term" value="C:cytoplasm"/>
    <property type="evidence" value="ECO:0007669"/>
    <property type="project" value="UniProtKB-SubCell"/>
</dbReference>
<evidence type="ECO:0000313" key="9">
    <source>
        <dbReference type="EMBL" id="CDK30053.1"/>
    </source>
</evidence>
<evidence type="ECO:0000256" key="4">
    <source>
        <dbReference type="ARBA" id="ARBA00023027"/>
    </source>
</evidence>
<evidence type="ECO:0000256" key="7">
    <source>
        <dbReference type="HAMAP-Rule" id="MF_03157"/>
    </source>
</evidence>
<feature type="binding site" evidence="7">
    <location>
        <position position="104"/>
    </location>
    <ligand>
        <name>(6S)-NADPHX</name>
        <dbReference type="ChEBI" id="CHEBI:64076"/>
    </ligand>
</feature>
<proteinExistence type="inferred from homology"/>
<name>W6MU44_9ASCO</name>
<evidence type="ECO:0000256" key="6">
    <source>
        <dbReference type="ARBA" id="ARBA00047472"/>
    </source>
</evidence>
<dbReference type="PANTHER" id="PTHR12592">
    <property type="entry name" value="ATP-DEPENDENT (S)-NAD(P)H-HYDRATE DEHYDRATASE FAMILY MEMBER"/>
    <property type="match status" value="1"/>
</dbReference>
<dbReference type="InterPro" id="IPR029056">
    <property type="entry name" value="Ribokinase-like"/>
</dbReference>
<dbReference type="InterPro" id="IPR017953">
    <property type="entry name" value="Carbohydrate_kinase_pred_CS"/>
</dbReference>
<gene>
    <name evidence="9" type="ORF">KUCA_T00006048001</name>
</gene>
<dbReference type="Proteomes" id="UP000019384">
    <property type="component" value="Unassembled WGS sequence"/>
</dbReference>
<comment type="catalytic activity">
    <reaction evidence="7">
        <text>(6S)-NADHX + ATP = ADP + phosphate + NADH + H(+)</text>
        <dbReference type="Rhea" id="RHEA:19017"/>
        <dbReference type="ChEBI" id="CHEBI:15378"/>
        <dbReference type="ChEBI" id="CHEBI:30616"/>
        <dbReference type="ChEBI" id="CHEBI:43474"/>
        <dbReference type="ChEBI" id="CHEBI:57945"/>
        <dbReference type="ChEBI" id="CHEBI:64074"/>
        <dbReference type="ChEBI" id="CHEBI:456216"/>
        <dbReference type="EC" id="4.2.1.93"/>
    </reaction>
</comment>
<dbReference type="Gene3D" id="3.40.1190.20">
    <property type="match status" value="1"/>
</dbReference>
<dbReference type="SUPFAM" id="SSF53613">
    <property type="entry name" value="Ribokinase-like"/>
    <property type="match status" value="1"/>
</dbReference>
<evidence type="ECO:0000256" key="1">
    <source>
        <dbReference type="ARBA" id="ARBA00022741"/>
    </source>
</evidence>
<dbReference type="STRING" id="1382522.W6MU44"/>
<evidence type="ECO:0000256" key="3">
    <source>
        <dbReference type="ARBA" id="ARBA00022857"/>
    </source>
</evidence>
<dbReference type="PANTHER" id="PTHR12592:SF0">
    <property type="entry name" value="ATP-DEPENDENT (S)-NAD(P)H-HYDRATE DEHYDRATASE"/>
    <property type="match status" value="1"/>
</dbReference>
<reference evidence="9" key="2">
    <citation type="submission" date="2014-02" db="EMBL/GenBank/DDBJ databases">
        <title>Complete DNA sequence of /Kuraishia capsulata/ illustrates novel genomic features among budding yeasts (/Saccharomycotina/).</title>
        <authorList>
            <person name="Morales L."/>
            <person name="Noel B."/>
            <person name="Porcel B."/>
            <person name="Marcet-Houben M."/>
            <person name="Hullo M-F."/>
            <person name="Sacerdot C."/>
            <person name="Tekaia F."/>
            <person name="Leh-Louis V."/>
            <person name="Despons L."/>
            <person name="Khanna V."/>
            <person name="Aury J-M."/>
            <person name="Barbe V."/>
            <person name="Couloux A."/>
            <person name="Labadie K."/>
            <person name="Pelletier E."/>
            <person name="Souciet J-L."/>
            <person name="Boekhout T."/>
            <person name="Gabaldon T."/>
            <person name="Wincker P."/>
            <person name="Dujon B."/>
        </authorList>
    </citation>
    <scope>NUCLEOTIDE SEQUENCE</scope>
    <source>
        <strain evidence="9">CBS 1993</strain>
    </source>
</reference>
<protein>
    <recommendedName>
        <fullName evidence="7">ATP-dependent (S)-NAD(P)H-hydrate dehydratase</fullName>
        <ecNumber evidence="7">4.2.1.93</ecNumber>
    </recommendedName>
    <alternativeName>
        <fullName evidence="7">ATP-dependent NAD(P)HX dehydratase</fullName>
    </alternativeName>
</protein>
<evidence type="ECO:0000259" key="8">
    <source>
        <dbReference type="PROSITE" id="PS51383"/>
    </source>
</evidence>
<dbReference type="EMBL" id="HG793131">
    <property type="protein sequence ID" value="CDK30053.1"/>
    <property type="molecule type" value="Genomic_DNA"/>
</dbReference>
<comment type="function">
    <text evidence="7">Catalyzes the dehydration of the S-form of NAD(P)HX at the expense of ATP, which is converted to ADP. Together with NAD(P)HX epimerase, which catalyzes the epimerization of the S- and R-forms, the enzyme allows the repair of both epimers of NAD(P)HX, a damaged form of NAD(P)H that is a result of enzymatic or heat-dependent hydration.</text>
</comment>
<keyword evidence="4 7" id="KW-0520">NAD</keyword>
<feature type="domain" description="YjeF C-terminal" evidence="8">
    <location>
        <begin position="1"/>
        <end position="301"/>
    </location>
</feature>
<comment type="catalytic activity">
    <reaction evidence="6 7">
        <text>(6S)-NADPHX + ATP = ADP + phosphate + NADPH + H(+)</text>
        <dbReference type="Rhea" id="RHEA:32231"/>
        <dbReference type="ChEBI" id="CHEBI:15378"/>
        <dbReference type="ChEBI" id="CHEBI:30616"/>
        <dbReference type="ChEBI" id="CHEBI:43474"/>
        <dbReference type="ChEBI" id="CHEBI:57783"/>
        <dbReference type="ChEBI" id="CHEBI:64076"/>
        <dbReference type="ChEBI" id="CHEBI:456216"/>
        <dbReference type="EC" id="4.2.1.93"/>
    </reaction>
</comment>
<feature type="binding site" evidence="7">
    <location>
        <begin position="212"/>
        <end position="221"/>
    </location>
    <ligand>
        <name>ATP</name>
        <dbReference type="ChEBI" id="CHEBI:30616"/>
    </ligand>
</feature>
<reference evidence="9" key="1">
    <citation type="submission" date="2013-12" db="EMBL/GenBank/DDBJ databases">
        <authorList>
            <person name="Genoscope - CEA"/>
        </authorList>
    </citation>
    <scope>NUCLEOTIDE SEQUENCE</scope>
    <source>
        <strain evidence="9">CBS 1993</strain>
    </source>
</reference>